<dbReference type="InterPro" id="IPR027417">
    <property type="entry name" value="P-loop_NTPase"/>
</dbReference>
<proteinExistence type="predicted"/>
<sequence length="470" mass="53302">MIVIKNGLHIKKKLLPSTLSEKLTELATFKNPEYYKAQSKRISTAGIPRTINCTSSDSEHLILPRGCKDELVALLKDSGIEATFKDEVYEGEALDVNFKGKLTSQQVDAVSQLTVNDCGVLSATTGFGKTVVAAALIAERKVNTLIIVDKIQLQEQWINQLNSFLSLVKEDIGAVGGGKKKITGKIDVVTLQSLSLKGEVKSFITQYGQIIVDECHHISAYTFENVLKHVRAKYVYGLTATPVRKDGLHPIIFMQCGPVRYKVDARNQAKTRPFVHKLIIRNTGFTSKSEQIQELYRLLSKDEKRNQQLFNDVLMALEAGRSPLILTERIEHLEHLQDMFKGFAKNIITLSGKLSKKERMNELKRLVNTPDSEERLVIATGKYIGEGFEDARLDTLFLAMPISWKGTLQQYVGRLHRLHDNKQEVQVYDYVDKRVPMLERMFVKRQSGYRMMGYVMDGEKEKGNEQMRLF</sequence>
<keyword evidence="2" id="KW-0547">Nucleotide-binding</keyword>
<dbReference type="PANTHER" id="PTHR47396:SF1">
    <property type="entry name" value="ATP-DEPENDENT HELICASE IRC3-RELATED"/>
    <property type="match status" value="1"/>
</dbReference>
<protein>
    <submittedName>
        <fullName evidence="2">Superfamily II DNA or RNA helicase</fullName>
    </submittedName>
</protein>
<dbReference type="PROSITE" id="PS51192">
    <property type="entry name" value="HELICASE_ATP_BIND_1"/>
    <property type="match status" value="1"/>
</dbReference>
<evidence type="ECO:0000313" key="3">
    <source>
        <dbReference type="Proteomes" id="UP000737402"/>
    </source>
</evidence>
<organism evidence="2 3">
    <name type="scientific">Sutcliffiella tianshenii</name>
    <dbReference type="NCBI Taxonomy" id="1463404"/>
    <lineage>
        <taxon>Bacteria</taxon>
        <taxon>Bacillati</taxon>
        <taxon>Bacillota</taxon>
        <taxon>Bacilli</taxon>
        <taxon>Bacillales</taxon>
        <taxon>Bacillaceae</taxon>
        <taxon>Sutcliffiella</taxon>
    </lineage>
</organism>
<dbReference type="PANTHER" id="PTHR47396">
    <property type="entry name" value="TYPE I RESTRICTION ENZYME ECOKI R PROTEIN"/>
    <property type="match status" value="1"/>
</dbReference>
<name>A0ABS2NZD9_9BACI</name>
<feature type="domain" description="Helicase ATP-binding" evidence="1">
    <location>
        <begin position="110"/>
        <end position="260"/>
    </location>
</feature>
<dbReference type="SMART" id="SM00487">
    <property type="entry name" value="DEXDc"/>
    <property type="match status" value="1"/>
</dbReference>
<keyword evidence="3" id="KW-1185">Reference proteome</keyword>
<keyword evidence="2" id="KW-0378">Hydrolase</keyword>
<evidence type="ECO:0000259" key="1">
    <source>
        <dbReference type="PROSITE" id="PS51192"/>
    </source>
</evidence>
<dbReference type="Proteomes" id="UP000737402">
    <property type="component" value="Unassembled WGS sequence"/>
</dbReference>
<dbReference type="Gene3D" id="3.40.50.300">
    <property type="entry name" value="P-loop containing nucleotide triphosphate hydrolases"/>
    <property type="match status" value="2"/>
</dbReference>
<dbReference type="SUPFAM" id="SSF52540">
    <property type="entry name" value="P-loop containing nucleoside triphosphate hydrolases"/>
    <property type="match status" value="2"/>
</dbReference>
<keyword evidence="2" id="KW-0067">ATP-binding</keyword>
<dbReference type="InterPro" id="IPR014001">
    <property type="entry name" value="Helicase_ATP-bd"/>
</dbReference>
<accession>A0ABS2NZD9</accession>
<reference evidence="2 3" key="1">
    <citation type="submission" date="2021-01" db="EMBL/GenBank/DDBJ databases">
        <title>Genomic Encyclopedia of Type Strains, Phase IV (KMG-IV): sequencing the most valuable type-strain genomes for metagenomic binning, comparative biology and taxonomic classification.</title>
        <authorList>
            <person name="Goeker M."/>
        </authorList>
    </citation>
    <scope>NUCLEOTIDE SEQUENCE [LARGE SCALE GENOMIC DNA]</scope>
    <source>
        <strain evidence="2 3">DSM 25879</strain>
    </source>
</reference>
<comment type="caution">
    <text evidence="2">The sequence shown here is derived from an EMBL/GenBank/DDBJ whole genome shotgun (WGS) entry which is preliminary data.</text>
</comment>
<dbReference type="InterPro" id="IPR006935">
    <property type="entry name" value="Helicase/UvrB_N"/>
</dbReference>
<gene>
    <name evidence="2" type="ORF">JOC95_001908</name>
</gene>
<dbReference type="CDD" id="cd17926">
    <property type="entry name" value="DEXHc_RE"/>
    <property type="match status" value="1"/>
</dbReference>
<evidence type="ECO:0000313" key="2">
    <source>
        <dbReference type="EMBL" id="MBM7620056.1"/>
    </source>
</evidence>
<dbReference type="EMBL" id="JAFBED010000003">
    <property type="protein sequence ID" value="MBM7620056.1"/>
    <property type="molecule type" value="Genomic_DNA"/>
</dbReference>
<dbReference type="InterPro" id="IPR050742">
    <property type="entry name" value="Helicase_Restrict-Modif_Enz"/>
</dbReference>
<dbReference type="Pfam" id="PF04851">
    <property type="entry name" value="ResIII"/>
    <property type="match status" value="1"/>
</dbReference>
<dbReference type="GO" id="GO:0004386">
    <property type="term" value="F:helicase activity"/>
    <property type="evidence" value="ECO:0007669"/>
    <property type="project" value="UniProtKB-KW"/>
</dbReference>
<dbReference type="CDD" id="cd18785">
    <property type="entry name" value="SF2_C"/>
    <property type="match status" value="1"/>
</dbReference>
<keyword evidence="2" id="KW-0347">Helicase</keyword>